<dbReference type="PANTHER" id="PTHR38103:SF1">
    <property type="entry name" value="RECOMBINATION-ASSOCIATED PROTEIN RDGC"/>
    <property type="match status" value="1"/>
</dbReference>
<accession>A0A9X1YPT6</accession>
<dbReference type="Proteomes" id="UP001139353">
    <property type="component" value="Unassembled WGS sequence"/>
</dbReference>
<protein>
    <recommendedName>
        <fullName evidence="3">Recombination-associated protein RdgC</fullName>
    </recommendedName>
</protein>
<dbReference type="GO" id="GO:0006310">
    <property type="term" value="P:DNA recombination"/>
    <property type="evidence" value="ECO:0007669"/>
    <property type="project" value="UniProtKB-KW"/>
</dbReference>
<organism evidence="6 7">
    <name type="scientific">Scleromatobacter humisilvae</name>
    <dbReference type="NCBI Taxonomy" id="2897159"/>
    <lineage>
        <taxon>Bacteria</taxon>
        <taxon>Pseudomonadati</taxon>
        <taxon>Pseudomonadota</taxon>
        <taxon>Betaproteobacteria</taxon>
        <taxon>Burkholderiales</taxon>
        <taxon>Sphaerotilaceae</taxon>
        <taxon>Scleromatobacter</taxon>
    </lineage>
</organism>
<dbReference type="RefSeq" id="WP_275681594.1">
    <property type="nucleotide sequence ID" value="NZ_JAJLJH010000001.1"/>
</dbReference>
<dbReference type="NCBIfam" id="NF001463">
    <property type="entry name" value="PRK00321.1-4"/>
    <property type="match status" value="1"/>
</dbReference>
<evidence type="ECO:0000313" key="6">
    <source>
        <dbReference type="EMBL" id="MCK9685596.1"/>
    </source>
</evidence>
<dbReference type="GO" id="GO:0003690">
    <property type="term" value="F:double-stranded DNA binding"/>
    <property type="evidence" value="ECO:0007669"/>
    <property type="project" value="TreeGrafter"/>
</dbReference>
<dbReference type="NCBIfam" id="NF001464">
    <property type="entry name" value="PRK00321.1-5"/>
    <property type="match status" value="1"/>
</dbReference>
<dbReference type="InterPro" id="IPR007476">
    <property type="entry name" value="RdgC"/>
</dbReference>
<evidence type="ECO:0000256" key="3">
    <source>
        <dbReference type="ARBA" id="ARBA00022296"/>
    </source>
</evidence>
<sequence length="341" mass="36817">MFKNAIVYRIDQWEQPAMAELEARLDAARFVECGAAQQESSGWVEPRGEKHGPLVENVAGQWILKLCTETKAVPGGAVKTQLEARLDKIEQETGRRPKGKHAKELKEEIVHELLPRAFPKRGTTPVWIDLEAKLVMIGAGSAKKADKIVTLLTELLSGGIRLDLVQTQMSAAAAMAEWLSAKEAPAGFTIDRECELKQPDSEKSLVRYARHTLDIDEVGEHIRQGKLPTQLALTWDSRVSFVLTENFAIKKIKLLDVVLEGKEASGKGDNGFDADVAITTGELGKLIPDLVEALGGPLKLGEAGTSTTDKVIAALTGQTAAMGTTASPYAPANTEDASAPF</sequence>
<reference evidence="6" key="1">
    <citation type="submission" date="2021-11" db="EMBL/GenBank/DDBJ databases">
        <title>BS-T2-15 a new species belonging to the Comamonadaceae family isolated from the soil of a French oak forest.</title>
        <authorList>
            <person name="Mieszkin S."/>
            <person name="Alain K."/>
        </authorList>
    </citation>
    <scope>NUCLEOTIDE SEQUENCE</scope>
    <source>
        <strain evidence="6">BS-T2-15</strain>
    </source>
</reference>
<comment type="similarity">
    <text evidence="2">Belongs to the RdgC family.</text>
</comment>
<dbReference type="GO" id="GO:0000018">
    <property type="term" value="P:regulation of DNA recombination"/>
    <property type="evidence" value="ECO:0007669"/>
    <property type="project" value="TreeGrafter"/>
</dbReference>
<dbReference type="PANTHER" id="PTHR38103">
    <property type="entry name" value="RECOMBINATION-ASSOCIATED PROTEIN RDGC"/>
    <property type="match status" value="1"/>
</dbReference>
<evidence type="ECO:0000313" key="7">
    <source>
        <dbReference type="Proteomes" id="UP001139353"/>
    </source>
</evidence>
<keyword evidence="4" id="KW-0963">Cytoplasm</keyword>
<evidence type="ECO:0000256" key="5">
    <source>
        <dbReference type="ARBA" id="ARBA00023172"/>
    </source>
</evidence>
<proteinExistence type="inferred from homology"/>
<comment type="caution">
    <text evidence="6">The sequence shown here is derived from an EMBL/GenBank/DDBJ whole genome shotgun (WGS) entry which is preliminary data.</text>
</comment>
<name>A0A9X1YPT6_9BURK</name>
<keyword evidence="7" id="KW-1185">Reference proteome</keyword>
<evidence type="ECO:0000256" key="4">
    <source>
        <dbReference type="ARBA" id="ARBA00022490"/>
    </source>
</evidence>
<dbReference type="GO" id="GO:0043590">
    <property type="term" value="C:bacterial nucleoid"/>
    <property type="evidence" value="ECO:0007669"/>
    <property type="project" value="TreeGrafter"/>
</dbReference>
<dbReference type="Pfam" id="PF04381">
    <property type="entry name" value="RdgC"/>
    <property type="match status" value="1"/>
</dbReference>
<gene>
    <name evidence="6" type="ORF">LPC04_07735</name>
</gene>
<evidence type="ECO:0000256" key="2">
    <source>
        <dbReference type="ARBA" id="ARBA00008657"/>
    </source>
</evidence>
<dbReference type="AlphaFoldDB" id="A0A9X1YPT6"/>
<dbReference type="EMBL" id="JAJLJH010000001">
    <property type="protein sequence ID" value="MCK9685596.1"/>
    <property type="molecule type" value="Genomic_DNA"/>
</dbReference>
<keyword evidence="5" id="KW-0233">DNA recombination</keyword>
<evidence type="ECO:0000256" key="1">
    <source>
        <dbReference type="ARBA" id="ARBA00004453"/>
    </source>
</evidence>
<comment type="subcellular location">
    <subcellularLocation>
        <location evidence="1">Cytoplasm</location>
        <location evidence="1">Nucleoid</location>
    </subcellularLocation>
</comment>